<keyword evidence="4" id="KW-0344">Guanine-nucleotide releasing factor</keyword>
<evidence type="ECO:0000256" key="6">
    <source>
        <dbReference type="SAM" id="MobiDB-lite"/>
    </source>
</evidence>
<feature type="region of interest" description="Disordered" evidence="6">
    <location>
        <begin position="445"/>
        <end position="483"/>
    </location>
</feature>
<comment type="subcellular location">
    <subcellularLocation>
        <location evidence="1">Cytoplasm</location>
        <location evidence="1">Cell cortex</location>
    </subcellularLocation>
</comment>
<dbReference type="Proteomes" id="UP001634394">
    <property type="component" value="Unassembled WGS sequence"/>
</dbReference>
<dbReference type="InterPro" id="IPR016024">
    <property type="entry name" value="ARM-type_fold"/>
</dbReference>
<dbReference type="GO" id="GO:0005938">
    <property type="term" value="C:cell cortex"/>
    <property type="evidence" value="ECO:0007669"/>
    <property type="project" value="UniProtKB-SubCell"/>
</dbReference>
<organism evidence="7 8">
    <name type="scientific">Sinanodonta woodiana</name>
    <name type="common">Chinese pond mussel</name>
    <name type="synonym">Anodonta woodiana</name>
    <dbReference type="NCBI Taxonomy" id="1069815"/>
    <lineage>
        <taxon>Eukaryota</taxon>
        <taxon>Metazoa</taxon>
        <taxon>Spiralia</taxon>
        <taxon>Lophotrochozoa</taxon>
        <taxon>Mollusca</taxon>
        <taxon>Bivalvia</taxon>
        <taxon>Autobranchia</taxon>
        <taxon>Heteroconchia</taxon>
        <taxon>Palaeoheterodonta</taxon>
        <taxon>Unionida</taxon>
        <taxon>Unionoidea</taxon>
        <taxon>Unionidae</taxon>
        <taxon>Unioninae</taxon>
        <taxon>Sinanodonta</taxon>
    </lineage>
</organism>
<evidence type="ECO:0000256" key="4">
    <source>
        <dbReference type="ARBA" id="ARBA00022658"/>
    </source>
</evidence>
<comment type="similarity">
    <text evidence="2">Belongs to the synembryn family.</text>
</comment>
<dbReference type="PRINTS" id="PR01802">
    <property type="entry name" value="SYNEMBRYN"/>
</dbReference>
<keyword evidence="8" id="KW-1185">Reference proteome</keyword>
<dbReference type="Pfam" id="PF10165">
    <property type="entry name" value="Ric8"/>
    <property type="match status" value="1"/>
</dbReference>
<keyword evidence="5" id="KW-0143">Chaperone</keyword>
<evidence type="ECO:0000256" key="3">
    <source>
        <dbReference type="ARBA" id="ARBA00022490"/>
    </source>
</evidence>
<evidence type="ECO:0000313" key="7">
    <source>
        <dbReference type="EMBL" id="KAL3843197.1"/>
    </source>
</evidence>
<dbReference type="InterPro" id="IPR019318">
    <property type="entry name" value="Gua_nucleotide_exch_fac_Ric8"/>
</dbReference>
<evidence type="ECO:0000256" key="2">
    <source>
        <dbReference type="ARBA" id="ARBA00009049"/>
    </source>
</evidence>
<gene>
    <name evidence="7" type="ORF">ACJMK2_021142</name>
</gene>
<dbReference type="InterPro" id="IPR008376">
    <property type="entry name" value="Chaperone_Ric-8_A/B"/>
</dbReference>
<evidence type="ECO:0000256" key="1">
    <source>
        <dbReference type="ARBA" id="ARBA00004544"/>
    </source>
</evidence>
<dbReference type="PANTHER" id="PTHR12425:SF5">
    <property type="entry name" value="SYNEMBRYN"/>
    <property type="match status" value="1"/>
</dbReference>
<evidence type="ECO:0008006" key="9">
    <source>
        <dbReference type="Google" id="ProtNLM"/>
    </source>
</evidence>
<name>A0ABD3U1D6_SINWO</name>
<keyword evidence="3" id="KW-0963">Cytoplasm</keyword>
<dbReference type="GO" id="GO:0005085">
    <property type="term" value="F:guanyl-nucleotide exchange factor activity"/>
    <property type="evidence" value="ECO:0007669"/>
    <property type="project" value="UniProtKB-KW"/>
</dbReference>
<dbReference type="SUPFAM" id="SSF48371">
    <property type="entry name" value="ARM repeat"/>
    <property type="match status" value="1"/>
</dbReference>
<dbReference type="EMBL" id="JBJQND010000017">
    <property type="protein sequence ID" value="KAL3843197.1"/>
    <property type="molecule type" value="Genomic_DNA"/>
</dbReference>
<proteinExistence type="inferred from homology"/>
<comment type="caution">
    <text evidence="7">The sequence shown here is derived from an EMBL/GenBank/DDBJ whole genome shotgun (WGS) entry which is preliminary data.</text>
</comment>
<dbReference type="InterPro" id="IPR011989">
    <property type="entry name" value="ARM-like"/>
</dbReference>
<sequence>MRKMDENTLQILKGGSEQDLMQTLQDFSTKNAQVFTFPDIKDELKEKLVDALLQRLKTASSSRCHCLCLQALRLFSREKNRLGTMVTENGLSHIMQLAGLEHYAQQGGDSITIQEGNPEVTIEAQKCLCNLIFNSTQAQAVCSHNGCVEGIIQRLKTYKDPDLPFDIKFFDMRMLFLLTALCTETRPKIRFELHGFTYLMEVIDLTLRDEEGRGSGLTDQEIDLCSEILKILFNLTVTIDRNNIDEEEEAHFMRLVSVLRDLLVCKTISKDKKEELHSHTINLLINMPKDCYEELLIPLNEGDVGSVENKEVEFDGKNMEAVVILLNFLYRRLDRPTKSLKECLTPILHCLCETCRSNRAIRKFCKSKVLPPLKDEVKRLPEEGETLRNKLCKLLTSPIMEVKELTADLLFVLCKENVARMVKYTGYGNCAGLLANRGLMLGGQGGGDYSSDSQDSDTEEYTNLKDKINPVTGRYEEDKPDPLADMSEEQKEYEAMKLVNVIDKLHREGIIQASTIGADGRPTPISHVLELTDQAGADVSGTTHGPDSEPD</sequence>
<protein>
    <recommendedName>
        <fullName evidence="9">Synembryn-A</fullName>
    </recommendedName>
</protein>
<feature type="compositionally biased region" description="Basic and acidic residues" evidence="6">
    <location>
        <begin position="462"/>
        <end position="483"/>
    </location>
</feature>
<dbReference type="PANTHER" id="PTHR12425">
    <property type="entry name" value="SYNEMBRYN"/>
    <property type="match status" value="1"/>
</dbReference>
<reference evidence="7 8" key="1">
    <citation type="submission" date="2024-11" db="EMBL/GenBank/DDBJ databases">
        <title>Chromosome-level genome assembly of the freshwater bivalve Anodonta woodiana.</title>
        <authorList>
            <person name="Chen X."/>
        </authorList>
    </citation>
    <scope>NUCLEOTIDE SEQUENCE [LARGE SCALE GENOMIC DNA]</scope>
    <source>
        <strain evidence="7">MN2024</strain>
        <tissue evidence="7">Gills</tissue>
    </source>
</reference>
<evidence type="ECO:0000256" key="5">
    <source>
        <dbReference type="ARBA" id="ARBA00023186"/>
    </source>
</evidence>
<evidence type="ECO:0000313" key="8">
    <source>
        <dbReference type="Proteomes" id="UP001634394"/>
    </source>
</evidence>
<dbReference type="Gene3D" id="1.25.10.10">
    <property type="entry name" value="Leucine-rich Repeat Variant"/>
    <property type="match status" value="1"/>
</dbReference>
<feature type="region of interest" description="Disordered" evidence="6">
    <location>
        <begin position="531"/>
        <end position="551"/>
    </location>
</feature>
<accession>A0ABD3U1D6</accession>
<dbReference type="AlphaFoldDB" id="A0ABD3U1D6"/>